<evidence type="ECO:0000313" key="2">
    <source>
        <dbReference type="Proteomes" id="UP001500831"/>
    </source>
</evidence>
<keyword evidence="2" id="KW-1185">Reference proteome</keyword>
<reference evidence="1 2" key="1">
    <citation type="journal article" date="2019" name="Int. J. Syst. Evol. Microbiol.">
        <title>The Global Catalogue of Microorganisms (GCM) 10K type strain sequencing project: providing services to taxonomists for standard genome sequencing and annotation.</title>
        <authorList>
            <consortium name="The Broad Institute Genomics Platform"/>
            <consortium name="The Broad Institute Genome Sequencing Center for Infectious Disease"/>
            <person name="Wu L."/>
            <person name="Ma J."/>
        </authorList>
    </citation>
    <scope>NUCLEOTIDE SEQUENCE [LARGE SCALE GENOMIC DNA]</scope>
    <source>
        <strain evidence="1 2">JCM 6242</strain>
    </source>
</reference>
<sequence>MPAGDAADVPHDVWTGVMAQPSPTLPATSQPLGGPFPGLRIASREYGIGGKREELRIGPANGSFTVRVHCSGPLRRVLVWVDGGAPWKQFCGTAPGGDVVVAAREERVTGLSAGNRVVSAAVLPGEVDVEGEDVDGLFTRTEDLFDGWEEQLAGSAGFPLHWVIMVHELVDPVCRDDLRQVDPATGEVVRLRCEGRSAAPSRVP</sequence>
<accession>A0ABN3VZV5</accession>
<gene>
    <name evidence="1" type="ORF">GCM10010517_31660</name>
</gene>
<comment type="caution">
    <text evidence="1">The sequence shown here is derived from an EMBL/GenBank/DDBJ whole genome shotgun (WGS) entry which is preliminary data.</text>
</comment>
<dbReference type="Proteomes" id="UP001500831">
    <property type="component" value="Unassembled WGS sequence"/>
</dbReference>
<dbReference type="EMBL" id="BAAAVI010000020">
    <property type="protein sequence ID" value="GAA2871393.1"/>
    <property type="molecule type" value="Genomic_DNA"/>
</dbReference>
<evidence type="ECO:0000313" key="1">
    <source>
        <dbReference type="EMBL" id="GAA2871393.1"/>
    </source>
</evidence>
<name>A0ABN3VZV5_9ACTN</name>
<organism evidence="1 2">
    <name type="scientific">Streptosporangium fragile</name>
    <dbReference type="NCBI Taxonomy" id="46186"/>
    <lineage>
        <taxon>Bacteria</taxon>
        <taxon>Bacillati</taxon>
        <taxon>Actinomycetota</taxon>
        <taxon>Actinomycetes</taxon>
        <taxon>Streptosporangiales</taxon>
        <taxon>Streptosporangiaceae</taxon>
        <taxon>Streptosporangium</taxon>
    </lineage>
</organism>
<proteinExistence type="predicted"/>
<protein>
    <submittedName>
        <fullName evidence="1">Uncharacterized protein</fullName>
    </submittedName>
</protein>